<gene>
    <name evidence="1" type="ORF">Ddye_006292</name>
</gene>
<dbReference type="AlphaFoldDB" id="A0AAD9XHW1"/>
<organism evidence="1 2">
    <name type="scientific">Dipteronia dyeriana</name>
    <dbReference type="NCBI Taxonomy" id="168575"/>
    <lineage>
        <taxon>Eukaryota</taxon>
        <taxon>Viridiplantae</taxon>
        <taxon>Streptophyta</taxon>
        <taxon>Embryophyta</taxon>
        <taxon>Tracheophyta</taxon>
        <taxon>Spermatophyta</taxon>
        <taxon>Magnoliopsida</taxon>
        <taxon>eudicotyledons</taxon>
        <taxon>Gunneridae</taxon>
        <taxon>Pentapetalae</taxon>
        <taxon>rosids</taxon>
        <taxon>malvids</taxon>
        <taxon>Sapindales</taxon>
        <taxon>Sapindaceae</taxon>
        <taxon>Hippocastanoideae</taxon>
        <taxon>Acereae</taxon>
        <taxon>Dipteronia</taxon>
    </lineage>
</organism>
<evidence type="ECO:0000313" key="1">
    <source>
        <dbReference type="EMBL" id="KAK2659759.1"/>
    </source>
</evidence>
<comment type="caution">
    <text evidence="1">The sequence shown here is derived from an EMBL/GenBank/DDBJ whole genome shotgun (WGS) entry which is preliminary data.</text>
</comment>
<proteinExistence type="predicted"/>
<sequence>MSVSIEALAMAGADYQECNIDIEEERERESIEHLLIETYKEDIYKMCFNSVDEDVITSNNKACFSFYWKAAGENVPTRLLKRGLRWMKRSILRVITMFFKAFKVCNNNNDKAPACL</sequence>
<accession>A0AAD9XHW1</accession>
<reference evidence="1" key="1">
    <citation type="journal article" date="2023" name="Plant J.">
        <title>Genome sequences and population genomics provide insights into the demographic history, inbreeding, and mutation load of two 'living fossil' tree species of Dipteronia.</title>
        <authorList>
            <person name="Feng Y."/>
            <person name="Comes H.P."/>
            <person name="Chen J."/>
            <person name="Zhu S."/>
            <person name="Lu R."/>
            <person name="Zhang X."/>
            <person name="Li P."/>
            <person name="Qiu J."/>
            <person name="Olsen K.M."/>
            <person name="Qiu Y."/>
        </authorList>
    </citation>
    <scope>NUCLEOTIDE SEQUENCE</scope>
    <source>
        <strain evidence="1">KIB01</strain>
    </source>
</reference>
<evidence type="ECO:0000313" key="2">
    <source>
        <dbReference type="Proteomes" id="UP001280121"/>
    </source>
</evidence>
<protein>
    <submittedName>
        <fullName evidence="1">Uncharacterized protein</fullName>
    </submittedName>
</protein>
<name>A0AAD9XHW1_9ROSI</name>
<dbReference type="Proteomes" id="UP001280121">
    <property type="component" value="Unassembled WGS sequence"/>
</dbReference>
<dbReference type="EMBL" id="JANJYI010000002">
    <property type="protein sequence ID" value="KAK2659759.1"/>
    <property type="molecule type" value="Genomic_DNA"/>
</dbReference>
<keyword evidence="2" id="KW-1185">Reference proteome</keyword>